<gene>
    <name evidence="5" type="ORF">FOE78_02740</name>
</gene>
<evidence type="ECO:0000259" key="3">
    <source>
        <dbReference type="Pfam" id="PF00534"/>
    </source>
</evidence>
<protein>
    <submittedName>
        <fullName evidence="5">Glycosyltransferase family 4 protein</fullName>
    </submittedName>
</protein>
<keyword evidence="6" id="KW-1185">Reference proteome</keyword>
<organism evidence="5 6">
    <name type="scientific">Microlunatus elymi</name>
    <dbReference type="NCBI Taxonomy" id="2596828"/>
    <lineage>
        <taxon>Bacteria</taxon>
        <taxon>Bacillati</taxon>
        <taxon>Actinomycetota</taxon>
        <taxon>Actinomycetes</taxon>
        <taxon>Propionibacteriales</taxon>
        <taxon>Propionibacteriaceae</taxon>
        <taxon>Microlunatus</taxon>
    </lineage>
</organism>
<dbReference type="Pfam" id="PF13439">
    <property type="entry name" value="Glyco_transf_4"/>
    <property type="match status" value="1"/>
</dbReference>
<dbReference type="KEGG" id="mik:FOE78_02740"/>
<proteinExistence type="predicted"/>
<evidence type="ECO:0000313" key="5">
    <source>
        <dbReference type="EMBL" id="QDP94976.1"/>
    </source>
</evidence>
<keyword evidence="2 5" id="KW-0808">Transferase</keyword>
<evidence type="ECO:0000313" key="6">
    <source>
        <dbReference type="Proteomes" id="UP000319263"/>
    </source>
</evidence>
<evidence type="ECO:0000256" key="1">
    <source>
        <dbReference type="ARBA" id="ARBA00022676"/>
    </source>
</evidence>
<dbReference type="Pfam" id="PF00534">
    <property type="entry name" value="Glycos_transf_1"/>
    <property type="match status" value="1"/>
</dbReference>
<dbReference type="EMBL" id="CP041692">
    <property type="protein sequence ID" value="QDP94976.1"/>
    <property type="molecule type" value="Genomic_DNA"/>
</dbReference>
<keyword evidence="1" id="KW-0328">Glycosyltransferase</keyword>
<dbReference type="OrthoDB" id="509705at2"/>
<reference evidence="5 6" key="1">
    <citation type="submission" date="2019-07" db="EMBL/GenBank/DDBJ databases">
        <title>Microlunatus dokdonensis sp. nov. isolated from the rhizospheric soil of the wild plant Elymus tsukushiensis.</title>
        <authorList>
            <person name="Ghim S.-Y."/>
            <person name="Hwang Y.-J."/>
            <person name="Son J.-S."/>
            <person name="Shin J.-H."/>
        </authorList>
    </citation>
    <scope>NUCLEOTIDE SEQUENCE [LARGE SCALE GENOMIC DNA]</scope>
    <source>
        <strain evidence="5 6">KUDC0627</strain>
    </source>
</reference>
<dbReference type="InterPro" id="IPR050194">
    <property type="entry name" value="Glycosyltransferase_grp1"/>
</dbReference>
<dbReference type="PANTHER" id="PTHR45947">
    <property type="entry name" value="SULFOQUINOVOSYL TRANSFERASE SQD2"/>
    <property type="match status" value="1"/>
</dbReference>
<evidence type="ECO:0000259" key="4">
    <source>
        <dbReference type="Pfam" id="PF13439"/>
    </source>
</evidence>
<dbReference type="InterPro" id="IPR001296">
    <property type="entry name" value="Glyco_trans_1"/>
</dbReference>
<accession>A0A516PUW1</accession>
<dbReference type="Gene3D" id="3.40.50.2000">
    <property type="entry name" value="Glycogen Phosphorylase B"/>
    <property type="match status" value="2"/>
</dbReference>
<dbReference type="AlphaFoldDB" id="A0A516PUW1"/>
<dbReference type="GO" id="GO:1901137">
    <property type="term" value="P:carbohydrate derivative biosynthetic process"/>
    <property type="evidence" value="ECO:0007669"/>
    <property type="project" value="UniProtKB-ARBA"/>
</dbReference>
<name>A0A516PUW1_9ACTN</name>
<dbReference type="PANTHER" id="PTHR45947:SF3">
    <property type="entry name" value="SULFOQUINOVOSYL TRANSFERASE SQD2"/>
    <property type="match status" value="1"/>
</dbReference>
<dbReference type="SUPFAM" id="SSF53756">
    <property type="entry name" value="UDP-Glycosyltransferase/glycogen phosphorylase"/>
    <property type="match status" value="1"/>
</dbReference>
<feature type="domain" description="Glycosyltransferase subfamily 4-like N-terminal" evidence="4">
    <location>
        <begin position="26"/>
        <end position="170"/>
    </location>
</feature>
<evidence type="ECO:0000256" key="2">
    <source>
        <dbReference type="ARBA" id="ARBA00022679"/>
    </source>
</evidence>
<dbReference type="InterPro" id="IPR028098">
    <property type="entry name" value="Glyco_trans_4-like_N"/>
</dbReference>
<feature type="domain" description="Glycosyl transferase family 1" evidence="3">
    <location>
        <begin position="195"/>
        <end position="350"/>
    </location>
</feature>
<sequence>MGRMRVLSIDTWAGAMGRLFGDGSAAEDLRTALTTAGHTVSHFGINPFTETLEYENRVWRFPGHYRREVGLRATDQPQAFIRSMRDLNRFALPVVDVARSKADVIHLHTELAMPAIEEIRRHTKIPMVYTQHTVNRVQLELSRCNSVVARLLVTMQDRAIETADEWTAPSALKSNSTRQPVIIPHAIGHRHPIQNRSAGRVPTILYVGRLTAIKGIDLLLDALDLVSRQFRLVVVGTGPRLEEYRQRASDLGIDALFTGQVPREELWGIYAQADIFVCPTEFDTYNLTVDEAMASGLPVLASEIDALRGRIESGSTGILCRRDKDTFAECITYLIDHPKERRKLGSAAQKKLASRSIETAYAYLEVYSRALEGAAELRSPLSTASSTAVLNA</sequence>
<dbReference type="GO" id="GO:0016757">
    <property type="term" value="F:glycosyltransferase activity"/>
    <property type="evidence" value="ECO:0007669"/>
    <property type="project" value="UniProtKB-KW"/>
</dbReference>
<dbReference type="Proteomes" id="UP000319263">
    <property type="component" value="Chromosome"/>
</dbReference>
<dbReference type="CDD" id="cd03801">
    <property type="entry name" value="GT4_PimA-like"/>
    <property type="match status" value="1"/>
</dbReference>